<evidence type="ECO:0000256" key="5">
    <source>
        <dbReference type="ARBA" id="ARBA00022989"/>
    </source>
</evidence>
<evidence type="ECO:0000256" key="3">
    <source>
        <dbReference type="ARBA" id="ARBA00022475"/>
    </source>
</evidence>
<dbReference type="AlphaFoldDB" id="A0A643FT40"/>
<accession>A0A643FT40</accession>
<dbReference type="GO" id="GO:0022857">
    <property type="term" value="F:transmembrane transporter activity"/>
    <property type="evidence" value="ECO:0007669"/>
    <property type="project" value="InterPro"/>
</dbReference>
<evidence type="ECO:0000256" key="4">
    <source>
        <dbReference type="ARBA" id="ARBA00022692"/>
    </source>
</evidence>
<evidence type="ECO:0000256" key="6">
    <source>
        <dbReference type="ARBA" id="ARBA00023136"/>
    </source>
</evidence>
<dbReference type="EMBL" id="CP062804">
    <property type="protein sequence ID" value="QOT79427.1"/>
    <property type="molecule type" value="Genomic_DNA"/>
</dbReference>
<dbReference type="PANTHER" id="PTHR30509:SF9">
    <property type="entry name" value="MULTIDRUG RESISTANCE PROTEIN MDTO"/>
    <property type="match status" value="1"/>
</dbReference>
<dbReference type="RefSeq" id="WP_150986667.1">
    <property type="nucleotide sequence ID" value="NZ_CP062804.1"/>
</dbReference>
<keyword evidence="5" id="KW-1133">Transmembrane helix</keyword>
<evidence type="ECO:0000256" key="1">
    <source>
        <dbReference type="ARBA" id="ARBA00004651"/>
    </source>
</evidence>
<gene>
    <name evidence="7" type="ORF">F7R26_032400</name>
</gene>
<evidence type="ECO:0000313" key="8">
    <source>
        <dbReference type="Proteomes" id="UP000397656"/>
    </source>
</evidence>
<dbReference type="Proteomes" id="UP000397656">
    <property type="component" value="Chromosome 2"/>
</dbReference>
<keyword evidence="3" id="KW-1003">Cell membrane</keyword>
<reference evidence="7 8" key="1">
    <citation type="submission" date="2020-10" db="EMBL/GenBank/DDBJ databases">
        <title>Complete genome sequence of Cupriavidus basilensis CCUG 49340T.</title>
        <authorList>
            <person name="Salva-Serra F."/>
            <person name="Donoso R.A."/>
            <person name="Cho K.H."/>
            <person name="Yoo J.A."/>
            <person name="Lee K."/>
            <person name="Yoon S.-H."/>
            <person name="Perez-Pantoja D."/>
            <person name="Moore E.R.B."/>
        </authorList>
    </citation>
    <scope>NUCLEOTIDE SEQUENCE [LARGE SCALE GENOMIC DNA]</scope>
    <source>
        <strain evidence="8">CCUG 49340</strain>
    </source>
</reference>
<dbReference type="PANTHER" id="PTHR30509">
    <property type="entry name" value="P-HYDROXYBENZOIC ACID EFFLUX PUMP SUBUNIT-RELATED"/>
    <property type="match status" value="1"/>
</dbReference>
<dbReference type="GeneID" id="98405668"/>
<evidence type="ECO:0000256" key="2">
    <source>
        <dbReference type="ARBA" id="ARBA00022448"/>
    </source>
</evidence>
<protein>
    <submittedName>
        <fullName evidence="7">FUSC family protein</fullName>
    </submittedName>
</protein>
<evidence type="ECO:0000313" key="7">
    <source>
        <dbReference type="EMBL" id="QOT79427.1"/>
    </source>
</evidence>
<dbReference type="Pfam" id="PF04632">
    <property type="entry name" value="FUSC"/>
    <property type="match status" value="1"/>
</dbReference>
<dbReference type="GO" id="GO:0005886">
    <property type="term" value="C:plasma membrane"/>
    <property type="evidence" value="ECO:0007669"/>
    <property type="project" value="UniProtKB-SubCell"/>
</dbReference>
<keyword evidence="6" id="KW-0472">Membrane</keyword>
<organism evidence="7 8">
    <name type="scientific">Cupriavidus basilensis</name>
    <dbReference type="NCBI Taxonomy" id="68895"/>
    <lineage>
        <taxon>Bacteria</taxon>
        <taxon>Pseudomonadati</taxon>
        <taxon>Pseudomonadota</taxon>
        <taxon>Betaproteobacteria</taxon>
        <taxon>Burkholderiales</taxon>
        <taxon>Burkholderiaceae</taxon>
        <taxon>Cupriavidus</taxon>
    </lineage>
</organism>
<proteinExistence type="predicted"/>
<dbReference type="InterPro" id="IPR006726">
    <property type="entry name" value="PHBA_efflux_AaeB/fusaric-R"/>
</dbReference>
<comment type="subcellular location">
    <subcellularLocation>
        <location evidence="1">Cell membrane</location>
        <topology evidence="1">Multi-pass membrane protein</topology>
    </subcellularLocation>
</comment>
<keyword evidence="2" id="KW-0813">Transport</keyword>
<sequence length="684" mass="74461">MGLIRTELAPFPGRKEAVLRFVVATALVIVISMALEVPFLPLSLIMVFFTAQENTVLTRLSGIVLVIGATIAVVIGLLLVKFTINYPMLRILAACVVAFCGMYFMRISKLGAIGYLVALLVFYFQSFVDLGLAPESLVRSLLWVWVAMTYPILLTITVNFVFWPRRPARLLNDEMRRQLQVVLDQLDARRAQSPSRPIGTDAVAKGVLVLHRHLVFATQGDETYHRDRARHLACIAAIDRLHTAAAHLSRLPMAALSPAQEADVAALRAHCQALRDAIATRTALPRPANVVGTRPVASQFDSVLREMEHALQAIGEAEALPASPRLQKEGLLSGDAFQNPAYGQFALKTVLAAMICYVFYTAVQWQGIHTSMLTCFILALPSLGASSHKGLTRIIGCALGSVVALVAAIFIVPHLDSIAGLLVLTLPIVAVGAWIAAGSPRTNYIGVQFVFAYALSQLGHFAPTTDLTEIRDRMIGILVGAVVSIAVSTWIWPEREGDALKRMLARLLRSVAGLARAGSDKRDTDARGAAVDKARLQGWSLLMQNREMQARVALEPGWHYDHDSVTPAITRSLAQAQEALLAVNWLQIVLAHAGPALPRTLAQSLEAFRAHAAIRLEWMAGRFDGQGAQHPVHTANDTDPLRALDSFAMDPGPDADWLHDVVCAARVLDERISQLDRRLATPAA</sequence>
<name>A0A643FT40_9BURK</name>
<keyword evidence="4" id="KW-0812">Transmembrane</keyword>